<dbReference type="PANTHER" id="PTHR22801:SF63">
    <property type="entry name" value="C-TYPE LECTIN DOMAIN-CONTAINING PROTEIN"/>
    <property type="match status" value="1"/>
</dbReference>
<dbReference type="InterPro" id="IPR001304">
    <property type="entry name" value="C-type_lectin-like"/>
</dbReference>
<dbReference type="Pfam" id="PF00059">
    <property type="entry name" value="Lectin_C"/>
    <property type="match status" value="1"/>
</dbReference>
<evidence type="ECO:0000313" key="3">
    <source>
        <dbReference type="EMBL" id="KAG7156277.1"/>
    </source>
</evidence>
<organism evidence="3 4">
    <name type="scientific">Homarus americanus</name>
    <name type="common">American lobster</name>
    <dbReference type="NCBI Taxonomy" id="6706"/>
    <lineage>
        <taxon>Eukaryota</taxon>
        <taxon>Metazoa</taxon>
        <taxon>Ecdysozoa</taxon>
        <taxon>Arthropoda</taxon>
        <taxon>Crustacea</taxon>
        <taxon>Multicrustacea</taxon>
        <taxon>Malacostraca</taxon>
        <taxon>Eumalacostraca</taxon>
        <taxon>Eucarida</taxon>
        <taxon>Decapoda</taxon>
        <taxon>Pleocyemata</taxon>
        <taxon>Astacidea</taxon>
        <taxon>Nephropoidea</taxon>
        <taxon>Nephropidae</taxon>
        <taxon>Homarus</taxon>
    </lineage>
</organism>
<evidence type="ECO:0000256" key="1">
    <source>
        <dbReference type="SAM" id="SignalP"/>
    </source>
</evidence>
<keyword evidence="4" id="KW-1185">Reference proteome</keyword>
<dbReference type="Gene3D" id="3.10.100.10">
    <property type="entry name" value="Mannose-Binding Protein A, subunit A"/>
    <property type="match status" value="1"/>
</dbReference>
<dbReference type="SMART" id="SM00034">
    <property type="entry name" value="CLECT"/>
    <property type="match status" value="1"/>
</dbReference>
<reference evidence="3" key="1">
    <citation type="journal article" date="2021" name="Sci. Adv.">
        <title>The American lobster genome reveals insights on longevity, neural, and immune adaptations.</title>
        <authorList>
            <person name="Polinski J.M."/>
            <person name="Zimin A.V."/>
            <person name="Clark K.F."/>
            <person name="Kohn A.B."/>
            <person name="Sadowski N."/>
            <person name="Timp W."/>
            <person name="Ptitsyn A."/>
            <person name="Khanna P."/>
            <person name="Romanova D.Y."/>
            <person name="Williams P."/>
            <person name="Greenwood S.J."/>
            <person name="Moroz L.L."/>
            <person name="Walt D.R."/>
            <person name="Bodnar A.G."/>
        </authorList>
    </citation>
    <scope>NUCLEOTIDE SEQUENCE</scope>
    <source>
        <strain evidence="3">GMGI-L3</strain>
    </source>
</reference>
<dbReference type="PROSITE" id="PS50041">
    <property type="entry name" value="C_TYPE_LECTIN_2"/>
    <property type="match status" value="1"/>
</dbReference>
<keyword evidence="1" id="KW-0732">Signal</keyword>
<gene>
    <name evidence="3" type="primary">Clec-L1</name>
    <name evidence="3" type="ORF">Hamer_G005997</name>
</gene>
<dbReference type="AlphaFoldDB" id="A0A8J5MM57"/>
<dbReference type="InterPro" id="IPR016187">
    <property type="entry name" value="CTDL_fold"/>
</dbReference>
<evidence type="ECO:0000313" key="4">
    <source>
        <dbReference type="Proteomes" id="UP000747542"/>
    </source>
</evidence>
<dbReference type="InterPro" id="IPR016186">
    <property type="entry name" value="C-type_lectin-like/link_sf"/>
</dbReference>
<dbReference type="Proteomes" id="UP000747542">
    <property type="component" value="Unassembled WGS sequence"/>
</dbReference>
<sequence length="203" mass="22957">MRAGGRGVSSCALWVLASAAGTILASWATATIHPHQELHDVLIHLEETLQKTEGCEGRLEKLWEACEEPFTTIEGSCYHVYSEKLWPWWRSRIFCWMLGGDLAHPDNFYALRDYLHKQSEATVGSKFWLGARTEAGLEFPEWRWVDGERMASYDSNFTSLPRSHKDANCVLLDADDGYQLRAGHCDHLKGFAVCEMKTLSSSS</sequence>
<dbReference type="PANTHER" id="PTHR22801">
    <property type="entry name" value="LITHOSTATHINE"/>
    <property type="match status" value="1"/>
</dbReference>
<evidence type="ECO:0000259" key="2">
    <source>
        <dbReference type="PROSITE" id="PS50041"/>
    </source>
</evidence>
<dbReference type="EMBL" id="JAHLQT010039184">
    <property type="protein sequence ID" value="KAG7156277.1"/>
    <property type="molecule type" value="Genomic_DNA"/>
</dbReference>
<comment type="caution">
    <text evidence="3">The sequence shown here is derived from an EMBL/GenBank/DDBJ whole genome shotgun (WGS) entry which is preliminary data.</text>
</comment>
<proteinExistence type="predicted"/>
<accession>A0A8J5MM57</accession>
<feature type="chain" id="PRO_5035206349" evidence="1">
    <location>
        <begin position="26"/>
        <end position="203"/>
    </location>
</feature>
<feature type="signal peptide" evidence="1">
    <location>
        <begin position="1"/>
        <end position="25"/>
    </location>
</feature>
<name>A0A8J5MM57_HOMAM</name>
<feature type="domain" description="C-type lectin" evidence="2">
    <location>
        <begin position="73"/>
        <end position="191"/>
    </location>
</feature>
<protein>
    <submittedName>
        <fullName evidence="3">C-type lectin-like 1</fullName>
    </submittedName>
</protein>
<dbReference type="InterPro" id="IPR050801">
    <property type="entry name" value="Ca-Dep_Lectins_ImmuneDev"/>
</dbReference>
<dbReference type="CDD" id="cd00037">
    <property type="entry name" value="CLECT"/>
    <property type="match status" value="1"/>
</dbReference>
<dbReference type="SUPFAM" id="SSF56436">
    <property type="entry name" value="C-type lectin-like"/>
    <property type="match status" value="1"/>
</dbReference>